<protein>
    <submittedName>
        <fullName evidence="1">Uncharacterized protein</fullName>
    </submittedName>
</protein>
<evidence type="ECO:0000313" key="2">
    <source>
        <dbReference type="Proteomes" id="UP000886632"/>
    </source>
</evidence>
<name>A0A9D7T951_9MICO</name>
<comment type="caution">
    <text evidence="1">The sequence shown here is derived from an EMBL/GenBank/DDBJ whole genome shotgun (WGS) entry which is preliminary data.</text>
</comment>
<proteinExistence type="predicted"/>
<gene>
    <name evidence="1" type="ORF">IPP00_12255</name>
</gene>
<accession>A0A9D7T951</accession>
<dbReference type="AlphaFoldDB" id="A0A9D7T951"/>
<organism evidence="1 2">
    <name type="scientific">Candidatus Phosphoribacter hodrii</name>
    <dbReference type="NCBI Taxonomy" id="2953743"/>
    <lineage>
        <taxon>Bacteria</taxon>
        <taxon>Bacillati</taxon>
        <taxon>Actinomycetota</taxon>
        <taxon>Actinomycetes</taxon>
        <taxon>Micrococcales</taxon>
        <taxon>Dermatophilaceae</taxon>
        <taxon>Candidatus Phosphoribacter</taxon>
    </lineage>
</organism>
<reference evidence="1" key="1">
    <citation type="submission" date="2020-10" db="EMBL/GenBank/DDBJ databases">
        <title>Connecting structure to function with the recovery of over 1000 high-quality activated sludge metagenome-assembled genomes encoding full-length rRNA genes using long-read sequencing.</title>
        <authorList>
            <person name="Singleton C.M."/>
            <person name="Petriglieri F."/>
            <person name="Kristensen J.M."/>
            <person name="Kirkegaard R.H."/>
            <person name="Michaelsen T.Y."/>
            <person name="Andersen M.H."/>
            <person name="Karst S.M."/>
            <person name="Dueholm M.S."/>
            <person name="Nielsen P.H."/>
            <person name="Albertsen M."/>
        </authorList>
    </citation>
    <scope>NUCLEOTIDE SEQUENCE</scope>
    <source>
        <strain evidence="1">Ribe_18-Q3-R11-54_MAXAC.001</strain>
    </source>
</reference>
<sequence>MRVVAGVVVRAGVGRWTLSSATAILPGQPSRAAAPAHCGDRLGRWGRATPRSISSCLGCSRSAGDDDSWLRARGYALQQAVAGVIYYTPRRHPLADVMRRTLHAILR</sequence>
<evidence type="ECO:0000313" key="1">
    <source>
        <dbReference type="EMBL" id="MBL0004715.1"/>
    </source>
</evidence>
<dbReference type="Proteomes" id="UP000886632">
    <property type="component" value="Unassembled WGS sequence"/>
</dbReference>
<dbReference type="EMBL" id="JADKGK010000021">
    <property type="protein sequence ID" value="MBL0004715.1"/>
    <property type="molecule type" value="Genomic_DNA"/>
</dbReference>